<reference evidence="1" key="1">
    <citation type="submission" date="2020-03" db="EMBL/GenBank/DDBJ databases">
        <title>Melopsittacus undulatus (budgerigar) genome, bMelUnd1, maternal haplotype with Z.</title>
        <authorList>
            <person name="Gedman G."/>
            <person name="Mountcastle J."/>
            <person name="Haase B."/>
            <person name="Formenti G."/>
            <person name="Wright T."/>
            <person name="Apodaca J."/>
            <person name="Pelan S."/>
            <person name="Chow W."/>
            <person name="Rhie A."/>
            <person name="Howe K."/>
            <person name="Fedrigo O."/>
            <person name="Jarvis E.D."/>
        </authorList>
    </citation>
    <scope>NUCLEOTIDE SEQUENCE [LARGE SCALE GENOMIC DNA]</scope>
</reference>
<sequence length="36" mass="4282">MVLKQTQKELSDLQPVGDDLFHWQTTCLLQWVDYTT</sequence>
<dbReference type="AlphaFoldDB" id="A0A8V5GRY5"/>
<protein>
    <submittedName>
        <fullName evidence="1">Uncharacterized protein</fullName>
    </submittedName>
</protein>
<reference evidence="1" key="3">
    <citation type="submission" date="2025-09" db="UniProtKB">
        <authorList>
            <consortium name="Ensembl"/>
        </authorList>
    </citation>
    <scope>IDENTIFICATION</scope>
</reference>
<name>A0A8V5GRY5_MELUD</name>
<dbReference type="Proteomes" id="UP000694405">
    <property type="component" value="Chromosome Z"/>
</dbReference>
<accession>A0A8V5GRY5</accession>
<evidence type="ECO:0000313" key="1">
    <source>
        <dbReference type="Ensembl" id="ENSMUNP00000031017.1"/>
    </source>
</evidence>
<dbReference type="Ensembl" id="ENSMUNT00000032941.1">
    <property type="protein sequence ID" value="ENSMUNP00000031017.1"/>
    <property type="gene ID" value="ENSMUNG00000020360.1"/>
</dbReference>
<proteinExistence type="predicted"/>
<organism evidence="1 2">
    <name type="scientific">Melopsittacus undulatus</name>
    <name type="common">Budgerigar</name>
    <name type="synonym">Psittacus undulatus</name>
    <dbReference type="NCBI Taxonomy" id="13146"/>
    <lineage>
        <taxon>Eukaryota</taxon>
        <taxon>Metazoa</taxon>
        <taxon>Chordata</taxon>
        <taxon>Craniata</taxon>
        <taxon>Vertebrata</taxon>
        <taxon>Euteleostomi</taxon>
        <taxon>Archelosauria</taxon>
        <taxon>Archosauria</taxon>
        <taxon>Dinosauria</taxon>
        <taxon>Saurischia</taxon>
        <taxon>Theropoda</taxon>
        <taxon>Coelurosauria</taxon>
        <taxon>Aves</taxon>
        <taxon>Neognathae</taxon>
        <taxon>Neoaves</taxon>
        <taxon>Telluraves</taxon>
        <taxon>Australaves</taxon>
        <taxon>Psittaciformes</taxon>
        <taxon>Psittaculidae</taxon>
        <taxon>Melopsittacus</taxon>
    </lineage>
</organism>
<keyword evidence="2" id="KW-1185">Reference proteome</keyword>
<reference evidence="1" key="2">
    <citation type="submission" date="2025-08" db="UniProtKB">
        <authorList>
            <consortium name="Ensembl"/>
        </authorList>
    </citation>
    <scope>IDENTIFICATION</scope>
</reference>
<evidence type="ECO:0000313" key="2">
    <source>
        <dbReference type="Proteomes" id="UP000694405"/>
    </source>
</evidence>